<accession>A0A087U3I1</accession>
<gene>
    <name evidence="5" type="ORF">X975_00426</name>
</gene>
<evidence type="ECO:0000256" key="4">
    <source>
        <dbReference type="ARBA" id="ARBA00044235"/>
    </source>
</evidence>
<dbReference type="Proteomes" id="UP000054359">
    <property type="component" value="Unassembled WGS sequence"/>
</dbReference>
<dbReference type="AlphaFoldDB" id="A0A087U3I1"/>
<protein>
    <recommendedName>
        <fullName evidence="3">Synaptic plasticity regulator PANTS</fullName>
    </recommendedName>
    <alternativeName>
        <fullName evidence="4">Plasticity-associated neural transcript short</fullName>
    </alternativeName>
</protein>
<dbReference type="EMBL" id="KK117996">
    <property type="protein sequence ID" value="KFM71920.1"/>
    <property type="molecule type" value="Genomic_DNA"/>
</dbReference>
<dbReference type="GO" id="GO:0043083">
    <property type="term" value="C:synaptic cleft"/>
    <property type="evidence" value="ECO:0007669"/>
    <property type="project" value="UniProtKB-SubCell"/>
</dbReference>
<dbReference type="InterPro" id="IPR021475">
    <property type="entry name" value="Pants/Emi1-like"/>
</dbReference>
<dbReference type="STRING" id="407821.A0A087U3I1"/>
<dbReference type="OrthoDB" id="5946508at2759"/>
<comment type="subcellular location">
    <subcellularLocation>
        <location evidence="2">Synaptic cleft</location>
    </subcellularLocation>
</comment>
<keyword evidence="6" id="KW-1185">Reference proteome</keyword>
<dbReference type="Pfam" id="PF11326">
    <property type="entry name" value="PANTS-like"/>
    <property type="match status" value="1"/>
</dbReference>
<organism evidence="5 6">
    <name type="scientific">Stegodyphus mimosarum</name>
    <name type="common">African social velvet spider</name>
    <dbReference type="NCBI Taxonomy" id="407821"/>
    <lineage>
        <taxon>Eukaryota</taxon>
        <taxon>Metazoa</taxon>
        <taxon>Ecdysozoa</taxon>
        <taxon>Arthropoda</taxon>
        <taxon>Chelicerata</taxon>
        <taxon>Arachnida</taxon>
        <taxon>Araneae</taxon>
        <taxon>Araneomorphae</taxon>
        <taxon>Entelegynae</taxon>
        <taxon>Eresoidea</taxon>
        <taxon>Eresidae</taxon>
        <taxon>Stegodyphus</taxon>
    </lineage>
</organism>
<proteinExistence type="inferred from homology"/>
<evidence type="ECO:0000313" key="5">
    <source>
        <dbReference type="EMBL" id="KFM71920.1"/>
    </source>
</evidence>
<evidence type="ECO:0000256" key="2">
    <source>
        <dbReference type="ARBA" id="ARBA00043942"/>
    </source>
</evidence>
<reference evidence="5 6" key="1">
    <citation type="submission" date="2013-11" db="EMBL/GenBank/DDBJ databases">
        <title>Genome sequencing of Stegodyphus mimosarum.</title>
        <authorList>
            <person name="Bechsgaard J."/>
        </authorList>
    </citation>
    <scope>NUCLEOTIDE SEQUENCE [LARGE SCALE GENOMIC DNA]</scope>
</reference>
<name>A0A087U3I1_STEMI</name>
<sequence length="147" mass="17701">MIPKEEFSTYFEISQATEVEDLPENAWKVRPCEWYKEEFKDCRSIRARMHQYFVYGESIDCSQWKTDYQNCMLFRNKKDIKALQSVIDSEDERVRKRKEVIKENDVWTYRSEPPENWNSAMPDWMAENKKNSLLIETQSILNKGLTP</sequence>
<comment type="similarity">
    <text evidence="1">Belongs to the UPF0545 family.</text>
</comment>
<dbReference type="PANTHER" id="PTHR28052">
    <property type="entry name" value="UPF0545 PROTEIN C22ORF39"/>
    <property type="match status" value="1"/>
</dbReference>
<evidence type="ECO:0000313" key="6">
    <source>
        <dbReference type="Proteomes" id="UP000054359"/>
    </source>
</evidence>
<dbReference type="OMA" id="CHLYKDE"/>
<dbReference type="PANTHER" id="PTHR28052:SF1">
    <property type="entry name" value="UPF0545 PROTEIN C22ORF39"/>
    <property type="match status" value="1"/>
</dbReference>
<feature type="non-terminal residue" evidence="5">
    <location>
        <position position="147"/>
    </location>
</feature>
<evidence type="ECO:0000256" key="1">
    <source>
        <dbReference type="ARBA" id="ARBA00006412"/>
    </source>
</evidence>
<evidence type="ECO:0000256" key="3">
    <source>
        <dbReference type="ARBA" id="ARBA00044072"/>
    </source>
</evidence>